<evidence type="ECO:0000313" key="1">
    <source>
        <dbReference type="WBParaSite" id="ECPE_0000475901-mRNA-1"/>
    </source>
</evidence>
<proteinExistence type="predicted"/>
<protein>
    <submittedName>
        <fullName evidence="1">Bifunctional 3-demethylubiquinol 3-O-methyltransferase/2-polyprenyl-6-hydroxyphenol methylase</fullName>
    </submittedName>
</protein>
<dbReference type="SUPFAM" id="SSF53335">
    <property type="entry name" value="S-adenosyl-L-methionine-dependent methyltransferases"/>
    <property type="match status" value="1"/>
</dbReference>
<name>A0A183ACR2_9TREM</name>
<dbReference type="AlphaFoldDB" id="A0A183ACR2"/>
<accession>A0A183ACR2</accession>
<dbReference type="InterPro" id="IPR029063">
    <property type="entry name" value="SAM-dependent_MTases_sf"/>
</dbReference>
<dbReference type="WBParaSite" id="ECPE_0000475901-mRNA-1">
    <property type="protein sequence ID" value="ECPE_0000475901-mRNA-1"/>
    <property type="gene ID" value="ECPE_0000475901"/>
</dbReference>
<reference evidence="1" key="1">
    <citation type="submission" date="2016-06" db="UniProtKB">
        <authorList>
            <consortium name="WormBaseParasite"/>
        </authorList>
    </citation>
    <scope>IDENTIFICATION</scope>
</reference>
<dbReference type="Gene3D" id="3.40.50.150">
    <property type="entry name" value="Vaccinia Virus protein VP39"/>
    <property type="match status" value="1"/>
</dbReference>
<sequence>LFVTTLNQTRSSFLCGIVAAEYLLGLVPRGTHDWRKFIEPSRLQAALIRNGFRPHQLLGMTYNPLTASWSWTSNLSVNYALTAVKLNEEARMETGPGNTDPQPHSVQ</sequence>
<organism evidence="1">
    <name type="scientific">Echinostoma caproni</name>
    <dbReference type="NCBI Taxonomy" id="27848"/>
    <lineage>
        <taxon>Eukaryota</taxon>
        <taxon>Metazoa</taxon>
        <taxon>Spiralia</taxon>
        <taxon>Lophotrochozoa</taxon>
        <taxon>Platyhelminthes</taxon>
        <taxon>Trematoda</taxon>
        <taxon>Digenea</taxon>
        <taxon>Plagiorchiida</taxon>
        <taxon>Echinostomata</taxon>
        <taxon>Echinostomatoidea</taxon>
        <taxon>Echinostomatidae</taxon>
        <taxon>Echinostoma</taxon>
    </lineage>
</organism>